<accession>A0A6A6VFU3</accession>
<evidence type="ECO:0000313" key="2">
    <source>
        <dbReference type="EMBL" id="KAF2748450.1"/>
    </source>
</evidence>
<gene>
    <name evidence="2" type="ORF">M011DRAFT_349715</name>
</gene>
<evidence type="ECO:0000256" key="1">
    <source>
        <dbReference type="SAM" id="Phobius"/>
    </source>
</evidence>
<reference evidence="2" key="1">
    <citation type="journal article" date="2020" name="Stud. Mycol.">
        <title>101 Dothideomycetes genomes: a test case for predicting lifestyles and emergence of pathogens.</title>
        <authorList>
            <person name="Haridas S."/>
            <person name="Albert R."/>
            <person name="Binder M."/>
            <person name="Bloem J."/>
            <person name="Labutti K."/>
            <person name="Salamov A."/>
            <person name="Andreopoulos B."/>
            <person name="Baker S."/>
            <person name="Barry K."/>
            <person name="Bills G."/>
            <person name="Bluhm B."/>
            <person name="Cannon C."/>
            <person name="Castanera R."/>
            <person name="Culley D."/>
            <person name="Daum C."/>
            <person name="Ezra D."/>
            <person name="Gonzalez J."/>
            <person name="Henrissat B."/>
            <person name="Kuo A."/>
            <person name="Liang C."/>
            <person name="Lipzen A."/>
            <person name="Lutzoni F."/>
            <person name="Magnuson J."/>
            <person name="Mondo S."/>
            <person name="Nolan M."/>
            <person name="Ohm R."/>
            <person name="Pangilinan J."/>
            <person name="Park H.-J."/>
            <person name="Ramirez L."/>
            <person name="Alfaro M."/>
            <person name="Sun H."/>
            <person name="Tritt A."/>
            <person name="Yoshinaga Y."/>
            <person name="Zwiers L.-H."/>
            <person name="Turgeon B."/>
            <person name="Goodwin S."/>
            <person name="Spatafora J."/>
            <person name="Crous P."/>
            <person name="Grigoriev I."/>
        </authorList>
    </citation>
    <scope>NUCLEOTIDE SEQUENCE</scope>
    <source>
        <strain evidence="2">CBS 119925</strain>
    </source>
</reference>
<evidence type="ECO:0000313" key="3">
    <source>
        <dbReference type="Proteomes" id="UP000799440"/>
    </source>
</evidence>
<organism evidence="2 3">
    <name type="scientific">Sporormia fimetaria CBS 119925</name>
    <dbReference type="NCBI Taxonomy" id="1340428"/>
    <lineage>
        <taxon>Eukaryota</taxon>
        <taxon>Fungi</taxon>
        <taxon>Dikarya</taxon>
        <taxon>Ascomycota</taxon>
        <taxon>Pezizomycotina</taxon>
        <taxon>Dothideomycetes</taxon>
        <taxon>Pleosporomycetidae</taxon>
        <taxon>Pleosporales</taxon>
        <taxon>Sporormiaceae</taxon>
        <taxon>Sporormia</taxon>
    </lineage>
</organism>
<dbReference type="EMBL" id="MU006569">
    <property type="protein sequence ID" value="KAF2748450.1"/>
    <property type="molecule type" value="Genomic_DNA"/>
</dbReference>
<feature type="transmembrane region" description="Helical" evidence="1">
    <location>
        <begin position="20"/>
        <end position="44"/>
    </location>
</feature>
<protein>
    <submittedName>
        <fullName evidence="2">Uncharacterized protein</fullName>
    </submittedName>
</protein>
<dbReference type="Proteomes" id="UP000799440">
    <property type="component" value="Unassembled WGS sequence"/>
</dbReference>
<keyword evidence="1" id="KW-0812">Transmembrane</keyword>
<proteinExistence type="predicted"/>
<sequence>MLGTTPWGLIMRHKQQNMAVMLPLVVGCDVLNDLIEISLLFFWFMGRRSKLAALSENSTFVVMLTSAGVVAHRRGDFYGSAARVCDRRVNDFLGREVRHLRMQRPQNISSCLMLSRGSD</sequence>
<dbReference type="AlphaFoldDB" id="A0A6A6VFU3"/>
<keyword evidence="1" id="KW-1133">Transmembrane helix</keyword>
<keyword evidence="3" id="KW-1185">Reference proteome</keyword>
<keyword evidence="1" id="KW-0472">Membrane</keyword>
<name>A0A6A6VFU3_9PLEO</name>